<evidence type="ECO:0000313" key="2">
    <source>
        <dbReference type="EMBL" id="MBY76027.1"/>
    </source>
</evidence>
<evidence type="ECO:0000256" key="1">
    <source>
        <dbReference type="SAM" id="Phobius"/>
    </source>
</evidence>
<keyword evidence="1" id="KW-1133">Transmembrane helix</keyword>
<feature type="transmembrane region" description="Helical" evidence="1">
    <location>
        <begin position="20"/>
        <end position="43"/>
    </location>
</feature>
<sequence>MMSIFCDGSLKFYTTRSNYLILLIIILYKFIFIQKMPLSIIHIKSIKLWQLDYNTEKKKIMQHIFLIHIFVHMNADYCIVFNVLFIIGCLLVIIFVIGLNG</sequence>
<accession>A0A2S2QE60</accession>
<dbReference type="EMBL" id="GGMS01006824">
    <property type="protein sequence ID" value="MBY76027.1"/>
    <property type="molecule type" value="Transcribed_RNA"/>
</dbReference>
<keyword evidence="1" id="KW-0472">Membrane</keyword>
<proteinExistence type="predicted"/>
<feature type="transmembrane region" description="Helical" evidence="1">
    <location>
        <begin position="64"/>
        <end position="97"/>
    </location>
</feature>
<organism evidence="2">
    <name type="scientific">Sipha flava</name>
    <name type="common">yellow sugarcane aphid</name>
    <dbReference type="NCBI Taxonomy" id="143950"/>
    <lineage>
        <taxon>Eukaryota</taxon>
        <taxon>Metazoa</taxon>
        <taxon>Ecdysozoa</taxon>
        <taxon>Arthropoda</taxon>
        <taxon>Hexapoda</taxon>
        <taxon>Insecta</taxon>
        <taxon>Pterygota</taxon>
        <taxon>Neoptera</taxon>
        <taxon>Paraneoptera</taxon>
        <taxon>Hemiptera</taxon>
        <taxon>Sternorrhyncha</taxon>
        <taxon>Aphidomorpha</taxon>
        <taxon>Aphidoidea</taxon>
        <taxon>Aphididae</taxon>
        <taxon>Sipha</taxon>
    </lineage>
</organism>
<protein>
    <submittedName>
        <fullName evidence="2">Uncharacterized protein</fullName>
    </submittedName>
</protein>
<gene>
    <name evidence="2" type="ORF">g.133587</name>
</gene>
<keyword evidence="1" id="KW-0812">Transmembrane</keyword>
<dbReference type="AlphaFoldDB" id="A0A2S2QE60"/>
<name>A0A2S2QE60_9HEMI</name>
<reference evidence="2" key="1">
    <citation type="submission" date="2018-04" db="EMBL/GenBank/DDBJ databases">
        <title>Transcriptome assembly of Sipha flava.</title>
        <authorList>
            <person name="Scully E.D."/>
            <person name="Geib S.M."/>
            <person name="Palmer N.A."/>
            <person name="Koch K."/>
            <person name="Bradshaw J."/>
            <person name="Heng-Moss T."/>
            <person name="Sarath G."/>
        </authorList>
    </citation>
    <scope>NUCLEOTIDE SEQUENCE</scope>
</reference>